<reference evidence="3 4" key="1">
    <citation type="submission" date="2024-03" db="EMBL/GenBank/DDBJ databases">
        <title>Genome-scale model development and genomic sequencing of the oleaginous clade Lipomyces.</title>
        <authorList>
            <consortium name="Lawrence Berkeley National Laboratory"/>
            <person name="Czajka J.J."/>
            <person name="Han Y."/>
            <person name="Kim J."/>
            <person name="Mondo S.J."/>
            <person name="Hofstad B.A."/>
            <person name="Robles A."/>
            <person name="Haridas S."/>
            <person name="Riley R."/>
            <person name="LaButti K."/>
            <person name="Pangilinan J."/>
            <person name="Andreopoulos W."/>
            <person name="Lipzen A."/>
            <person name="Yan J."/>
            <person name="Wang M."/>
            <person name="Ng V."/>
            <person name="Grigoriev I.V."/>
            <person name="Spatafora J.W."/>
            <person name="Magnuson J.K."/>
            <person name="Baker S.E."/>
            <person name="Pomraning K.R."/>
        </authorList>
    </citation>
    <scope>NUCLEOTIDE SEQUENCE [LARGE SCALE GENOMIC DNA]</scope>
    <source>
        <strain evidence="3 4">Phaff 52-87</strain>
    </source>
</reference>
<evidence type="ECO:0000259" key="2">
    <source>
        <dbReference type="PROSITE" id="PS50086"/>
    </source>
</evidence>
<dbReference type="SMART" id="SM00164">
    <property type="entry name" value="TBC"/>
    <property type="match status" value="1"/>
</dbReference>
<dbReference type="RefSeq" id="XP_064765613.1">
    <property type="nucleotide sequence ID" value="XM_064913740.1"/>
</dbReference>
<dbReference type="Gene3D" id="1.10.472.80">
    <property type="entry name" value="Ypt/Rab-GAP domain of gyp1p, domain 3"/>
    <property type="match status" value="1"/>
</dbReference>
<protein>
    <submittedName>
        <fullName evidence="3">Rab-GTPase-TBC domain-containing protein</fullName>
    </submittedName>
</protein>
<dbReference type="GeneID" id="90039252"/>
<feature type="compositionally biased region" description="Low complexity" evidence="1">
    <location>
        <begin position="146"/>
        <end position="156"/>
    </location>
</feature>
<dbReference type="PANTHER" id="PTHR22957:SF263">
    <property type="entry name" value="MITOTIC CHECK POINT PROTEIN BUB2"/>
    <property type="match status" value="1"/>
</dbReference>
<name>A0ABR1EYB9_9ASCO</name>
<comment type="caution">
    <text evidence="3">The sequence shown here is derived from an EMBL/GenBank/DDBJ whole genome shotgun (WGS) entry which is preliminary data.</text>
</comment>
<proteinExistence type="predicted"/>
<evidence type="ECO:0000313" key="4">
    <source>
        <dbReference type="Proteomes" id="UP001498771"/>
    </source>
</evidence>
<keyword evidence="4" id="KW-1185">Reference proteome</keyword>
<accession>A0ABR1EYB9</accession>
<sequence>MRRAHHKKRDQIESALRKPPIVVDQGLSELRYLILTQGLSNDPESDFCTYRPYVWSLLLKVPPSQAKNYINLIHRGASPAYSKIRNDTFRTLTTDILFQRRVSETSLIRILNALAWRRWDDYRDRQHREQVRQLRVESRQKPHSPGPSSSRNPYSSSEASYMNVDMANISVSELYVQGLNVLAAPFLYTCNSETQAFAILDTFVHTCCPLYIRPMLDGVHLGLKILDACLQIIDPTLYSYLKSKLLTAELYGFASVLTMSACTPPLNEVLILWDFLIAFGPHMNILAVIAQLLLIRDSLLASQSPMALLRTFPPLQAKKVITLAVSFVPQLPDELYDLLVRHPYDEGAAEKIRSL</sequence>
<feature type="domain" description="Rab-GAP TBC" evidence="2">
    <location>
        <begin position="45"/>
        <end position="280"/>
    </location>
</feature>
<gene>
    <name evidence="3" type="ORF">BZA70DRAFT_285426</name>
</gene>
<dbReference type="Gene3D" id="1.10.8.270">
    <property type="entry name" value="putative rabgap domain of human tbc1 domain family member 14 like domains"/>
    <property type="match status" value="2"/>
</dbReference>
<dbReference type="InterPro" id="IPR035969">
    <property type="entry name" value="Rab-GAP_TBC_sf"/>
</dbReference>
<organism evidence="3 4">
    <name type="scientific">Myxozyma melibiosi</name>
    <dbReference type="NCBI Taxonomy" id="54550"/>
    <lineage>
        <taxon>Eukaryota</taxon>
        <taxon>Fungi</taxon>
        <taxon>Dikarya</taxon>
        <taxon>Ascomycota</taxon>
        <taxon>Saccharomycotina</taxon>
        <taxon>Lipomycetes</taxon>
        <taxon>Lipomycetales</taxon>
        <taxon>Lipomycetaceae</taxon>
        <taxon>Myxozyma</taxon>
    </lineage>
</organism>
<dbReference type="PROSITE" id="PS50086">
    <property type="entry name" value="TBC_RABGAP"/>
    <property type="match status" value="1"/>
</dbReference>
<dbReference type="SUPFAM" id="SSF47923">
    <property type="entry name" value="Ypt/Rab-GAP domain of gyp1p"/>
    <property type="match status" value="2"/>
</dbReference>
<feature type="compositionally biased region" description="Basic and acidic residues" evidence="1">
    <location>
        <begin position="130"/>
        <end position="140"/>
    </location>
</feature>
<feature type="region of interest" description="Disordered" evidence="1">
    <location>
        <begin position="130"/>
        <end position="156"/>
    </location>
</feature>
<evidence type="ECO:0000256" key="1">
    <source>
        <dbReference type="SAM" id="MobiDB-lite"/>
    </source>
</evidence>
<dbReference type="Pfam" id="PF00566">
    <property type="entry name" value="RabGAP-TBC"/>
    <property type="match status" value="1"/>
</dbReference>
<dbReference type="PANTHER" id="PTHR22957">
    <property type="entry name" value="TBC1 DOMAIN FAMILY MEMBER GTPASE-ACTIVATING PROTEIN"/>
    <property type="match status" value="1"/>
</dbReference>
<evidence type="ECO:0000313" key="3">
    <source>
        <dbReference type="EMBL" id="KAK7202580.1"/>
    </source>
</evidence>
<dbReference type="InterPro" id="IPR000195">
    <property type="entry name" value="Rab-GAP-TBC_dom"/>
</dbReference>
<dbReference type="EMBL" id="JBBJBU010000016">
    <property type="protein sequence ID" value="KAK7202580.1"/>
    <property type="molecule type" value="Genomic_DNA"/>
</dbReference>
<dbReference type="Proteomes" id="UP001498771">
    <property type="component" value="Unassembled WGS sequence"/>
</dbReference>